<comment type="subcellular location">
    <subcellularLocation>
        <location evidence="1">Endoplasmic reticulum lumen</location>
    </subcellularLocation>
</comment>
<keyword evidence="6" id="KW-0256">Endoplasmic reticulum</keyword>
<dbReference type="PANTHER" id="PTHR19316:SF35">
    <property type="entry name" value="NUCLEOTIDE EXCHANGE FACTOR SIL1"/>
    <property type="match status" value="1"/>
</dbReference>
<dbReference type="InterPro" id="IPR050693">
    <property type="entry name" value="Hsp70_NEF-Inhibitors"/>
</dbReference>
<protein>
    <recommendedName>
        <fullName evidence="3">Nucleotide exchange factor SIL1</fullName>
    </recommendedName>
</protein>
<dbReference type="RefSeq" id="XP_002429651.1">
    <property type="nucleotide sequence ID" value="XM_002429606.1"/>
</dbReference>
<evidence type="ECO:0000256" key="7">
    <source>
        <dbReference type="ARBA" id="ARBA00022927"/>
    </source>
</evidence>
<evidence type="ECO:0000256" key="9">
    <source>
        <dbReference type="ARBA" id="ARBA00023180"/>
    </source>
</evidence>
<evidence type="ECO:0000313" key="12">
    <source>
        <dbReference type="Proteomes" id="UP000009046"/>
    </source>
</evidence>
<keyword evidence="9" id="KW-0325">Glycoprotein</keyword>
<dbReference type="GO" id="GO:0000774">
    <property type="term" value="F:adenyl-nucleotide exchange factor activity"/>
    <property type="evidence" value="ECO:0007669"/>
    <property type="project" value="TreeGrafter"/>
</dbReference>
<gene>
    <name evidence="11" type="primary">8231190</name>
    <name evidence="10" type="ORF">Phum_PHUM446250</name>
</gene>
<dbReference type="KEGG" id="phu:Phum_PHUM446250"/>
<dbReference type="EMBL" id="DS235780">
    <property type="protein sequence ID" value="EEB16913.1"/>
    <property type="molecule type" value="Genomic_DNA"/>
</dbReference>
<dbReference type="InParanoid" id="E0VU57"/>
<dbReference type="SUPFAM" id="SSF48371">
    <property type="entry name" value="ARM repeat"/>
    <property type="match status" value="1"/>
</dbReference>
<organism>
    <name type="scientific">Pediculus humanus subsp. corporis</name>
    <name type="common">Body louse</name>
    <dbReference type="NCBI Taxonomy" id="121224"/>
    <lineage>
        <taxon>Eukaryota</taxon>
        <taxon>Metazoa</taxon>
        <taxon>Ecdysozoa</taxon>
        <taxon>Arthropoda</taxon>
        <taxon>Hexapoda</taxon>
        <taxon>Insecta</taxon>
        <taxon>Pterygota</taxon>
        <taxon>Neoptera</taxon>
        <taxon>Paraneoptera</taxon>
        <taxon>Psocodea</taxon>
        <taxon>Troctomorpha</taxon>
        <taxon>Phthiraptera</taxon>
        <taxon>Anoplura</taxon>
        <taxon>Pediculidae</taxon>
        <taxon>Pediculus</taxon>
    </lineage>
</organism>
<dbReference type="GeneID" id="8231190"/>
<dbReference type="Proteomes" id="UP000009046">
    <property type="component" value="Unassembled WGS sequence"/>
</dbReference>
<dbReference type="PANTHER" id="PTHR19316">
    <property type="entry name" value="PROTEIN FOLDING REGULATOR"/>
    <property type="match status" value="1"/>
</dbReference>
<sequence>MDKHYHRVYTFESIYTLEEPENVNEIKKNFKSYDKLKQEFESLKINVKTDVELLVGLIDNFRHFNLNLKYANNASSNWTKDEDVLMTLKDLEYLVHQYDNAQEFAKLNGFSDVVYKSLNSTNSDIRSEALKLLGSATQNNPKVQIAALESGSINLLLKILTFDDDHIVKSRSLFALFSLVRRFPAAQEKLIADGGLTAFAKIFDDDKRNQLKLQIKIVILLHSLLYEKKDVMMTIQDRENNQHTDSEMNVFIEKLKQYGKINLEQKLVEQDWCGRISKWFTKQNFLKDLPLNPDMNLSIDNLNFDIQDVLDEVINTLFMLSDVCKSQYERDQDLLQSLKIYKNVYDDLALEEKKTNSKSESNYSNLSNVLNMLYVKLNEKKIDKDEL</sequence>
<keyword evidence="8" id="KW-0811">Translocation</keyword>
<dbReference type="STRING" id="121224.E0VU57"/>
<dbReference type="FunCoup" id="E0VU57">
    <property type="interactions" value="686"/>
</dbReference>
<dbReference type="EMBL" id="AAZO01005449">
    <property type="status" value="NOT_ANNOTATED_CDS"/>
    <property type="molecule type" value="Genomic_DNA"/>
</dbReference>
<evidence type="ECO:0000256" key="6">
    <source>
        <dbReference type="ARBA" id="ARBA00022824"/>
    </source>
</evidence>
<dbReference type="GO" id="GO:0005788">
    <property type="term" value="C:endoplasmic reticulum lumen"/>
    <property type="evidence" value="ECO:0007669"/>
    <property type="project" value="UniProtKB-SubCell"/>
</dbReference>
<dbReference type="OrthoDB" id="448649at2759"/>
<dbReference type="Gene3D" id="1.25.10.10">
    <property type="entry name" value="Leucine-rich Repeat Variant"/>
    <property type="match status" value="1"/>
</dbReference>
<evidence type="ECO:0000256" key="1">
    <source>
        <dbReference type="ARBA" id="ARBA00004319"/>
    </source>
</evidence>
<dbReference type="CTD" id="8231190"/>
<keyword evidence="7" id="KW-0653">Protein transport</keyword>
<evidence type="ECO:0000256" key="2">
    <source>
        <dbReference type="ARBA" id="ARBA00010588"/>
    </source>
</evidence>
<dbReference type="EnsemblMetazoa" id="PHUM446250-RA">
    <property type="protein sequence ID" value="PHUM446250-PA"/>
    <property type="gene ID" value="PHUM446250"/>
</dbReference>
<accession>E0VU57</accession>
<dbReference type="InterPro" id="IPR016024">
    <property type="entry name" value="ARM-type_fold"/>
</dbReference>
<evidence type="ECO:0000313" key="10">
    <source>
        <dbReference type="EMBL" id="EEB16913.1"/>
    </source>
</evidence>
<dbReference type="GO" id="GO:0015031">
    <property type="term" value="P:protein transport"/>
    <property type="evidence" value="ECO:0007669"/>
    <property type="project" value="UniProtKB-KW"/>
</dbReference>
<keyword evidence="12" id="KW-1185">Reference proteome</keyword>
<keyword evidence="4" id="KW-0813">Transport</keyword>
<reference evidence="10" key="2">
    <citation type="submission" date="2007-04" db="EMBL/GenBank/DDBJ databases">
        <title>The genome of the human body louse.</title>
        <authorList>
            <consortium name="The Human Body Louse Genome Consortium"/>
            <person name="Kirkness E."/>
            <person name="Walenz B."/>
            <person name="Hass B."/>
            <person name="Bruggner R."/>
            <person name="Strausberg R."/>
        </authorList>
    </citation>
    <scope>NUCLEOTIDE SEQUENCE</scope>
    <source>
        <strain evidence="10">USDA</strain>
    </source>
</reference>
<reference evidence="10" key="1">
    <citation type="submission" date="2007-04" db="EMBL/GenBank/DDBJ databases">
        <title>Annotation of Pediculus humanus corporis strain USDA.</title>
        <authorList>
            <person name="Kirkness E."/>
            <person name="Hannick L."/>
            <person name="Hass B."/>
            <person name="Bruggner R."/>
            <person name="Lawson D."/>
            <person name="Bidwell S."/>
            <person name="Joardar V."/>
            <person name="Caler E."/>
            <person name="Walenz B."/>
            <person name="Inman J."/>
            <person name="Schobel S."/>
            <person name="Galinsky K."/>
            <person name="Amedeo P."/>
            <person name="Strausberg R."/>
        </authorList>
    </citation>
    <scope>NUCLEOTIDE SEQUENCE</scope>
    <source>
        <strain evidence="10">USDA</strain>
    </source>
</reference>
<dbReference type="HOGENOM" id="CLU_046547_1_0_1"/>
<dbReference type="InterPro" id="IPR011989">
    <property type="entry name" value="ARM-like"/>
</dbReference>
<evidence type="ECO:0000256" key="4">
    <source>
        <dbReference type="ARBA" id="ARBA00022448"/>
    </source>
</evidence>
<evidence type="ECO:0000313" key="11">
    <source>
        <dbReference type="EnsemblMetazoa" id="PHUM446250-PA"/>
    </source>
</evidence>
<reference evidence="11" key="3">
    <citation type="submission" date="2020-05" db="UniProtKB">
        <authorList>
            <consortium name="EnsemblMetazoa"/>
        </authorList>
    </citation>
    <scope>IDENTIFICATION</scope>
    <source>
        <strain evidence="11">USDA</strain>
    </source>
</reference>
<evidence type="ECO:0000256" key="5">
    <source>
        <dbReference type="ARBA" id="ARBA00022729"/>
    </source>
</evidence>
<proteinExistence type="inferred from homology"/>
<dbReference type="VEuPathDB" id="VectorBase:PHUM446250"/>
<dbReference type="AlphaFoldDB" id="E0VU57"/>
<keyword evidence="5" id="KW-0732">Signal</keyword>
<name>E0VU57_PEDHC</name>
<evidence type="ECO:0000256" key="8">
    <source>
        <dbReference type="ARBA" id="ARBA00023010"/>
    </source>
</evidence>
<dbReference type="OMA" id="FQPTHEW"/>
<dbReference type="eggNOG" id="KOG2160">
    <property type="taxonomic scope" value="Eukaryota"/>
</dbReference>
<evidence type="ECO:0000256" key="3">
    <source>
        <dbReference type="ARBA" id="ARBA00015352"/>
    </source>
</evidence>
<comment type="similarity">
    <text evidence="2">Belongs to the SIL1 family.</text>
</comment>